<name>A0ABV8QNQ3_9BACT</name>
<dbReference type="PANTHER" id="PTHR45947">
    <property type="entry name" value="SULFOQUINOVOSYL TRANSFERASE SQD2"/>
    <property type="match status" value="1"/>
</dbReference>
<protein>
    <submittedName>
        <fullName evidence="2">Glycosyltransferase family 4 protein</fullName>
        <ecNumber evidence="2">2.4.-.-</ecNumber>
    </submittedName>
</protein>
<dbReference type="Pfam" id="PF00534">
    <property type="entry name" value="Glycos_transf_1"/>
    <property type="match status" value="1"/>
</dbReference>
<gene>
    <name evidence="2" type="ORF">ACFOWM_00190</name>
</gene>
<dbReference type="CDD" id="cd03801">
    <property type="entry name" value="GT4_PimA-like"/>
    <property type="match status" value="1"/>
</dbReference>
<keyword evidence="2" id="KW-0808">Transferase</keyword>
<keyword evidence="3" id="KW-1185">Reference proteome</keyword>
<reference evidence="3" key="1">
    <citation type="journal article" date="2019" name="Int. J. Syst. Evol. Microbiol.">
        <title>The Global Catalogue of Microorganisms (GCM) 10K type strain sequencing project: providing services to taxonomists for standard genome sequencing and annotation.</title>
        <authorList>
            <consortium name="The Broad Institute Genomics Platform"/>
            <consortium name="The Broad Institute Genome Sequencing Center for Infectious Disease"/>
            <person name="Wu L."/>
            <person name="Ma J."/>
        </authorList>
    </citation>
    <scope>NUCLEOTIDE SEQUENCE [LARGE SCALE GENOMIC DNA]</scope>
    <source>
        <strain evidence="3">CECT 8289</strain>
    </source>
</reference>
<dbReference type="EC" id="2.4.-.-" evidence="2"/>
<sequence length="391" mass="43544">MARLAIITTHPIQYNAPLFQLLSQQQGLVVKVFYTWGAQAATAKYDPGFGSTIAWDIPLLSGYEYEFVENVATNPGSHHFKGIDNPSLIKLVMHWQPTAVLVYGWSFKSHLQLMRYCKGKVPVLFRGDSTLLDETAGISIKKIVRRFFLKWVYRYVDKALYVGTHNKAYFLKHGLQPQQLVYAPHAIDNDRFMHEDAALQATVADYKNRLQLAATDIVLLFSGKLQQKKDPFFMATLAAQLPNRRLKFLIVGDGALAAALQAHTCNDDRFRFLPFQNQAIMPAIYRLAHLFVLPSKGPGETWGLAINEALACGVPVVASQLCGGAIDLITENNGLLIDVQHATAAIAATKALVNKMLEGTIHFDAATIQHSLNNKHHYQHIVTAILKTVKP</sequence>
<evidence type="ECO:0000313" key="2">
    <source>
        <dbReference type="EMBL" id="MFC4261280.1"/>
    </source>
</evidence>
<dbReference type="GO" id="GO:0016757">
    <property type="term" value="F:glycosyltransferase activity"/>
    <property type="evidence" value="ECO:0007669"/>
    <property type="project" value="UniProtKB-KW"/>
</dbReference>
<dbReference type="InterPro" id="IPR050194">
    <property type="entry name" value="Glycosyltransferase_grp1"/>
</dbReference>
<keyword evidence="2" id="KW-0328">Glycosyltransferase</keyword>
<dbReference type="PANTHER" id="PTHR45947:SF3">
    <property type="entry name" value="SULFOQUINOVOSYL TRANSFERASE SQD2"/>
    <property type="match status" value="1"/>
</dbReference>
<dbReference type="InterPro" id="IPR001296">
    <property type="entry name" value="Glyco_trans_1"/>
</dbReference>
<accession>A0ABV8QNQ3</accession>
<dbReference type="EMBL" id="JBHSCZ010000001">
    <property type="protein sequence ID" value="MFC4261280.1"/>
    <property type="molecule type" value="Genomic_DNA"/>
</dbReference>
<proteinExistence type="predicted"/>
<organism evidence="2 3">
    <name type="scientific">Ferruginibacter yonginensis</name>
    <dbReference type="NCBI Taxonomy" id="1310416"/>
    <lineage>
        <taxon>Bacteria</taxon>
        <taxon>Pseudomonadati</taxon>
        <taxon>Bacteroidota</taxon>
        <taxon>Chitinophagia</taxon>
        <taxon>Chitinophagales</taxon>
        <taxon>Chitinophagaceae</taxon>
        <taxon>Ferruginibacter</taxon>
    </lineage>
</organism>
<evidence type="ECO:0000259" key="1">
    <source>
        <dbReference type="Pfam" id="PF00534"/>
    </source>
</evidence>
<feature type="domain" description="Glycosyl transferase family 1" evidence="1">
    <location>
        <begin position="207"/>
        <end position="352"/>
    </location>
</feature>
<comment type="caution">
    <text evidence="2">The sequence shown here is derived from an EMBL/GenBank/DDBJ whole genome shotgun (WGS) entry which is preliminary data.</text>
</comment>
<evidence type="ECO:0000313" key="3">
    <source>
        <dbReference type="Proteomes" id="UP001595907"/>
    </source>
</evidence>
<dbReference type="Gene3D" id="3.40.50.2000">
    <property type="entry name" value="Glycogen Phosphorylase B"/>
    <property type="match status" value="2"/>
</dbReference>
<dbReference type="Proteomes" id="UP001595907">
    <property type="component" value="Unassembled WGS sequence"/>
</dbReference>
<dbReference type="SUPFAM" id="SSF53756">
    <property type="entry name" value="UDP-Glycosyltransferase/glycogen phosphorylase"/>
    <property type="match status" value="1"/>
</dbReference>
<dbReference type="RefSeq" id="WP_379708253.1">
    <property type="nucleotide sequence ID" value="NZ_JBHSCZ010000001.1"/>
</dbReference>